<dbReference type="PANTHER" id="PTHR35744:SF4">
    <property type="entry name" value="OS04G0464600 PROTEIN"/>
    <property type="match status" value="1"/>
</dbReference>
<dbReference type="EMBL" id="JAUUTY010000002">
    <property type="protein sequence ID" value="KAK1683564.1"/>
    <property type="molecule type" value="Genomic_DNA"/>
</dbReference>
<feature type="region of interest" description="Disordered" evidence="2">
    <location>
        <begin position="289"/>
        <end position="310"/>
    </location>
</feature>
<evidence type="ECO:0000259" key="3">
    <source>
        <dbReference type="PROSITE" id="PS50157"/>
    </source>
</evidence>
<sequence>MFPLLGDLRRRLLASAPRPPPLRRLSTITSTPATRAPNTPVAVLWDLAASRPPSKLPLYDSAVRLHLAASSFGRLRLSVAFLHPTHRLSVPDPSADAKQLCRVCGRGFRARDALLRHFDTIHTREHAKRLERIESSRGDRRVRLAASLSLKLSKYAKAARELTAGANPGSPADELHRAGVSAELSRHPSASLRERAQEVLDEGSVRCLVLVSGQDALSPLLRLAREKGVRSVVVGGESGLARWADVGFTWSHVIAGKPRTAAPSFSGKWRDRDVLKRLEWRYEEDDDEEDVVFEEDGDLNRSEELAGSANRKPWWKLESDGEDSCIGG</sequence>
<dbReference type="PANTHER" id="PTHR35744">
    <property type="entry name" value="C2H2-TYPE DOMAIN-CONTAINING PROTEIN"/>
    <property type="match status" value="1"/>
</dbReference>
<feature type="domain" description="C2H2-type" evidence="3">
    <location>
        <begin position="99"/>
        <end position="127"/>
    </location>
</feature>
<evidence type="ECO:0000256" key="1">
    <source>
        <dbReference type="PROSITE-ProRule" id="PRU00042"/>
    </source>
</evidence>
<dbReference type="PROSITE" id="PS50157">
    <property type="entry name" value="ZINC_FINGER_C2H2_2"/>
    <property type="match status" value="1"/>
</dbReference>
<evidence type="ECO:0000313" key="5">
    <source>
        <dbReference type="Proteomes" id="UP001231189"/>
    </source>
</evidence>
<reference evidence="4" key="1">
    <citation type="submission" date="2023-07" db="EMBL/GenBank/DDBJ databases">
        <title>A chromosome-level genome assembly of Lolium multiflorum.</title>
        <authorList>
            <person name="Chen Y."/>
            <person name="Copetti D."/>
            <person name="Kolliker R."/>
            <person name="Studer B."/>
        </authorList>
    </citation>
    <scope>NUCLEOTIDE SEQUENCE</scope>
    <source>
        <strain evidence="4">02402/16</strain>
        <tissue evidence="4">Leaf</tissue>
    </source>
</reference>
<dbReference type="Proteomes" id="UP001231189">
    <property type="component" value="Unassembled WGS sequence"/>
</dbReference>
<accession>A0AAD8TKW9</accession>
<comment type="caution">
    <text evidence="4">The sequence shown here is derived from an EMBL/GenBank/DDBJ whole genome shotgun (WGS) entry which is preliminary data.</text>
</comment>
<dbReference type="InterPro" id="IPR013087">
    <property type="entry name" value="Znf_C2H2_type"/>
</dbReference>
<keyword evidence="5" id="KW-1185">Reference proteome</keyword>
<keyword evidence="1" id="KW-0863">Zinc-finger</keyword>
<dbReference type="Gene3D" id="3.30.160.60">
    <property type="entry name" value="Classic Zinc Finger"/>
    <property type="match status" value="1"/>
</dbReference>
<name>A0AAD8TKW9_LOLMU</name>
<gene>
    <name evidence="4" type="ORF">QYE76_044412</name>
</gene>
<evidence type="ECO:0000256" key="2">
    <source>
        <dbReference type="SAM" id="MobiDB-lite"/>
    </source>
</evidence>
<evidence type="ECO:0000313" key="4">
    <source>
        <dbReference type="EMBL" id="KAK1683564.1"/>
    </source>
</evidence>
<dbReference type="GO" id="GO:0008270">
    <property type="term" value="F:zinc ion binding"/>
    <property type="evidence" value="ECO:0007669"/>
    <property type="project" value="UniProtKB-KW"/>
</dbReference>
<keyword evidence="1" id="KW-0479">Metal-binding</keyword>
<organism evidence="4 5">
    <name type="scientific">Lolium multiflorum</name>
    <name type="common">Italian ryegrass</name>
    <name type="synonym">Lolium perenne subsp. multiflorum</name>
    <dbReference type="NCBI Taxonomy" id="4521"/>
    <lineage>
        <taxon>Eukaryota</taxon>
        <taxon>Viridiplantae</taxon>
        <taxon>Streptophyta</taxon>
        <taxon>Embryophyta</taxon>
        <taxon>Tracheophyta</taxon>
        <taxon>Spermatophyta</taxon>
        <taxon>Magnoliopsida</taxon>
        <taxon>Liliopsida</taxon>
        <taxon>Poales</taxon>
        <taxon>Poaceae</taxon>
        <taxon>BOP clade</taxon>
        <taxon>Pooideae</taxon>
        <taxon>Poodae</taxon>
        <taxon>Poeae</taxon>
        <taxon>Poeae Chloroplast Group 2 (Poeae type)</taxon>
        <taxon>Loliodinae</taxon>
        <taxon>Loliinae</taxon>
        <taxon>Lolium</taxon>
    </lineage>
</organism>
<dbReference type="AlphaFoldDB" id="A0AAD8TKW9"/>
<keyword evidence="1" id="KW-0862">Zinc</keyword>
<dbReference type="PROSITE" id="PS00028">
    <property type="entry name" value="ZINC_FINGER_C2H2_1"/>
    <property type="match status" value="1"/>
</dbReference>
<protein>
    <recommendedName>
        <fullName evidence="3">C2H2-type domain-containing protein</fullName>
    </recommendedName>
</protein>
<proteinExistence type="predicted"/>